<evidence type="ECO:0000256" key="2">
    <source>
        <dbReference type="ARBA" id="ARBA00022803"/>
    </source>
</evidence>
<protein>
    <submittedName>
        <fullName evidence="4">Tetratricopeptide repeat protein</fullName>
    </submittedName>
</protein>
<proteinExistence type="predicted"/>
<dbReference type="RefSeq" id="WP_279297834.1">
    <property type="nucleotide sequence ID" value="NZ_JAOTIF010000012.1"/>
</dbReference>
<comment type="caution">
    <text evidence="4">The sequence shown here is derived from an EMBL/GenBank/DDBJ whole genome shotgun (WGS) entry which is preliminary data.</text>
</comment>
<dbReference type="SUPFAM" id="SSF48452">
    <property type="entry name" value="TPR-like"/>
    <property type="match status" value="1"/>
</dbReference>
<dbReference type="InterPro" id="IPR019734">
    <property type="entry name" value="TPR_rpt"/>
</dbReference>
<dbReference type="Pfam" id="PF14559">
    <property type="entry name" value="TPR_19"/>
    <property type="match status" value="1"/>
</dbReference>
<organism evidence="4 5">
    <name type="scientific">Paraflavisolibacter caeni</name>
    <dbReference type="NCBI Taxonomy" id="2982496"/>
    <lineage>
        <taxon>Bacteria</taxon>
        <taxon>Pseudomonadati</taxon>
        <taxon>Bacteroidota</taxon>
        <taxon>Chitinophagia</taxon>
        <taxon>Chitinophagales</taxon>
        <taxon>Chitinophagaceae</taxon>
        <taxon>Paraflavisolibacter</taxon>
    </lineage>
</organism>
<dbReference type="SMART" id="SM00028">
    <property type="entry name" value="TPR"/>
    <property type="match status" value="4"/>
</dbReference>
<evidence type="ECO:0000313" key="4">
    <source>
        <dbReference type="EMBL" id="MCU7550394.1"/>
    </source>
</evidence>
<dbReference type="InterPro" id="IPR051012">
    <property type="entry name" value="CellSynth/LPSAsmb/PSIAsmb"/>
</dbReference>
<accession>A0A9X2XPA6</accession>
<feature type="repeat" description="TPR" evidence="3">
    <location>
        <begin position="98"/>
        <end position="131"/>
    </location>
</feature>
<dbReference type="PANTHER" id="PTHR45586">
    <property type="entry name" value="TPR REPEAT-CONTAINING PROTEIN PA4667"/>
    <property type="match status" value="1"/>
</dbReference>
<evidence type="ECO:0000313" key="5">
    <source>
        <dbReference type="Proteomes" id="UP001155483"/>
    </source>
</evidence>
<keyword evidence="2 3" id="KW-0802">TPR repeat</keyword>
<dbReference type="EMBL" id="JAOTIF010000012">
    <property type="protein sequence ID" value="MCU7550394.1"/>
    <property type="molecule type" value="Genomic_DNA"/>
</dbReference>
<keyword evidence="5" id="KW-1185">Reference proteome</keyword>
<keyword evidence="1" id="KW-0677">Repeat</keyword>
<evidence type="ECO:0000256" key="1">
    <source>
        <dbReference type="ARBA" id="ARBA00022737"/>
    </source>
</evidence>
<dbReference type="Proteomes" id="UP001155483">
    <property type="component" value="Unassembled WGS sequence"/>
</dbReference>
<sequence>MVTIVHKIDDFLFNLFPSLKGTHDHTQLKQELESYYSYKSIKPNVTIVGDLITITIDTEAIAAQEKDYDKAIVLCEQGRFAQAKPLLKKLIYANPTNSNLHRILGQVYESEGRIDDAINTLIEALRWGPNNVEALVMMGNIFTRHQNDRQVAKAYFQKALEVQPDNHFTLTNLGSILMQEGKIEDAKALFLKVNSINPDYPNAILALAMLAERANDPDTTFSLATKALKRVATTDPVVPPATNLAINAAKASLERNYEDIINNYISEIRTISDKPVLLQQDSTIATPAKLELAEKYNRPHHIVKYRAKTPYTPHLIMHELVHLQFIEEARAAGVNELFISHEDSRQQFIKDFRKEAEKLRKQGISEENTHNFFNSLFSGINSQMFNTPIDLFIEQLLFDKYPQLRPVQFLSIQQLIEEGIKGCTSKQILELTPKLILTASRVLNLVNAIQFKSLFGFDVLDAFKAPKSELQQAQTLYDEWLTYKDDREPGEEYEIIRHWQQDLQLTKYAELIPEEKAIEKTDIDSLLDKIAADPYNQDREEDGPTFTTMQDPIGKIAIIQYMIGALQYFKDKPKEAIQKVAFEIAGLGALGINPSDKDARTSLASVPGKSFSNLQMLAWMYVSFQQINPDLDTGLDFKNEYNIALNSYS</sequence>
<dbReference type="PROSITE" id="PS50005">
    <property type="entry name" value="TPR"/>
    <property type="match status" value="2"/>
</dbReference>
<feature type="repeat" description="TPR" evidence="3">
    <location>
        <begin position="167"/>
        <end position="200"/>
    </location>
</feature>
<dbReference type="Pfam" id="PF13181">
    <property type="entry name" value="TPR_8"/>
    <property type="match status" value="2"/>
</dbReference>
<dbReference type="InterPro" id="IPR011990">
    <property type="entry name" value="TPR-like_helical_dom_sf"/>
</dbReference>
<reference evidence="4" key="2">
    <citation type="submission" date="2023-04" db="EMBL/GenBank/DDBJ databases">
        <title>Paracnuella aquatica gen. nov., sp. nov., a member of the family Chitinophagaceae isolated from a hot spring.</title>
        <authorList>
            <person name="Wang C."/>
        </authorList>
    </citation>
    <scope>NUCLEOTIDE SEQUENCE</scope>
    <source>
        <strain evidence="4">LB-8</strain>
    </source>
</reference>
<dbReference type="Gene3D" id="1.25.40.10">
    <property type="entry name" value="Tetratricopeptide repeat domain"/>
    <property type="match status" value="1"/>
</dbReference>
<dbReference type="PANTHER" id="PTHR45586:SF1">
    <property type="entry name" value="LIPOPOLYSACCHARIDE ASSEMBLY PROTEIN B"/>
    <property type="match status" value="1"/>
</dbReference>
<gene>
    <name evidence="4" type="ORF">OCK74_14835</name>
</gene>
<evidence type="ECO:0000256" key="3">
    <source>
        <dbReference type="PROSITE-ProRule" id="PRU00339"/>
    </source>
</evidence>
<name>A0A9X2XPA6_9BACT</name>
<reference evidence="4" key="1">
    <citation type="submission" date="2022-09" db="EMBL/GenBank/DDBJ databases">
        <authorList>
            <person name="Yuan C."/>
            <person name="Ke Z."/>
        </authorList>
    </citation>
    <scope>NUCLEOTIDE SEQUENCE</scope>
    <source>
        <strain evidence="4">LB-8</strain>
    </source>
</reference>
<dbReference type="AlphaFoldDB" id="A0A9X2XPA6"/>